<dbReference type="EMBL" id="LPHD01000049">
    <property type="protein sequence ID" value="KWA84180.1"/>
    <property type="molecule type" value="Genomic_DNA"/>
</dbReference>
<organism evidence="2 3">
    <name type="scientific">Burkholderia ubonensis</name>
    <dbReference type="NCBI Taxonomy" id="101571"/>
    <lineage>
        <taxon>Bacteria</taxon>
        <taxon>Pseudomonadati</taxon>
        <taxon>Pseudomonadota</taxon>
        <taxon>Betaproteobacteria</taxon>
        <taxon>Burkholderiales</taxon>
        <taxon>Burkholderiaceae</taxon>
        <taxon>Burkholderia</taxon>
        <taxon>Burkholderia cepacia complex</taxon>
    </lineage>
</organism>
<comment type="caution">
    <text evidence="2">The sequence shown here is derived from an EMBL/GenBank/DDBJ whole genome shotgun (WGS) entry which is preliminary data.</text>
</comment>
<proteinExistence type="predicted"/>
<evidence type="ECO:0000256" key="1">
    <source>
        <dbReference type="SAM" id="Phobius"/>
    </source>
</evidence>
<evidence type="ECO:0000313" key="2">
    <source>
        <dbReference type="EMBL" id="KWA84180.1"/>
    </source>
</evidence>
<keyword evidence="1" id="KW-0472">Membrane</keyword>
<name>A0A125DMF0_9BURK</name>
<gene>
    <name evidence="2" type="ORF">WL29_22730</name>
</gene>
<feature type="transmembrane region" description="Helical" evidence="1">
    <location>
        <begin position="149"/>
        <end position="171"/>
    </location>
</feature>
<dbReference type="Proteomes" id="UP000060630">
    <property type="component" value="Unassembled WGS sequence"/>
</dbReference>
<feature type="transmembrane region" description="Helical" evidence="1">
    <location>
        <begin position="67"/>
        <end position="85"/>
    </location>
</feature>
<reference evidence="2 3" key="1">
    <citation type="submission" date="2015-11" db="EMBL/GenBank/DDBJ databases">
        <title>Expanding the genomic diversity of Burkholderia species for the development of highly accurate diagnostics.</title>
        <authorList>
            <person name="Sahl J."/>
            <person name="Keim P."/>
            <person name="Wagner D."/>
        </authorList>
    </citation>
    <scope>NUCLEOTIDE SEQUENCE [LARGE SCALE GENOMIC DNA]</scope>
    <source>
        <strain evidence="2 3">MSMB2087WGS</strain>
    </source>
</reference>
<dbReference type="AlphaFoldDB" id="A0A125DMF0"/>
<evidence type="ECO:0000313" key="3">
    <source>
        <dbReference type="Proteomes" id="UP000060630"/>
    </source>
</evidence>
<protein>
    <submittedName>
        <fullName evidence="2">Uncharacterized protein</fullName>
    </submittedName>
</protein>
<feature type="transmembrane region" description="Helical" evidence="1">
    <location>
        <begin position="41"/>
        <end position="61"/>
    </location>
</feature>
<sequence>MIPAFGAVDAAREFIEETVAQRIREEACTKAYALMAEAHRAVIFSIMWQNGLLMLSMIPVYLLHAPWPFYLVYTGVFAYTLYSAIKARNLILRLCRTRSVTQTLALEVREAIETELTQRQLIERKAVEWLGPDLTRLSEDVARKLKPDVVAAVFNMAFTLFMAFVAFRVFALPLLEQRALMH</sequence>
<keyword evidence="1" id="KW-0812">Transmembrane</keyword>
<keyword evidence="1" id="KW-1133">Transmembrane helix</keyword>
<accession>A0A125DMF0</accession>